<comment type="catalytic activity">
    <reaction evidence="7">
        <text>L-cysteine + O2 = 3-sulfino-L-alanine + H(+)</text>
        <dbReference type="Rhea" id="RHEA:20441"/>
        <dbReference type="ChEBI" id="CHEBI:15378"/>
        <dbReference type="ChEBI" id="CHEBI:15379"/>
        <dbReference type="ChEBI" id="CHEBI:35235"/>
        <dbReference type="ChEBI" id="CHEBI:61085"/>
        <dbReference type="EC" id="1.13.11.20"/>
    </reaction>
    <physiologicalReaction direction="left-to-right" evidence="7">
        <dbReference type="Rhea" id="RHEA:20442"/>
    </physiologicalReaction>
</comment>
<evidence type="ECO:0000256" key="6">
    <source>
        <dbReference type="ARBA" id="ARBA00023004"/>
    </source>
</evidence>
<evidence type="ECO:0000256" key="2">
    <source>
        <dbReference type="ARBA" id="ARBA00006622"/>
    </source>
</evidence>
<dbReference type="EMBL" id="LR862145">
    <property type="protein sequence ID" value="CAD1826326.1"/>
    <property type="molecule type" value="Genomic_DNA"/>
</dbReference>
<dbReference type="GO" id="GO:0046872">
    <property type="term" value="F:metal ion binding"/>
    <property type="evidence" value="ECO:0007669"/>
    <property type="project" value="UniProtKB-KW"/>
</dbReference>
<dbReference type="AlphaFoldDB" id="A0A6V7P6M5"/>
<evidence type="ECO:0000256" key="3">
    <source>
        <dbReference type="ARBA" id="ARBA00013133"/>
    </source>
</evidence>
<dbReference type="PANTHER" id="PTHR22966">
    <property type="entry name" value="2-AMINOETHANETHIOL DIOXYGENASE"/>
    <property type="match status" value="1"/>
</dbReference>
<evidence type="ECO:0000256" key="1">
    <source>
        <dbReference type="ARBA" id="ARBA00001954"/>
    </source>
</evidence>
<name>A0A6V7P6M5_ANACO</name>
<dbReference type="InterPro" id="IPR014710">
    <property type="entry name" value="RmlC-like_jellyroll"/>
</dbReference>
<accession>A0A6V7P6M5</accession>
<comment type="cofactor">
    <cofactor evidence="1">
        <name>Fe(2+)</name>
        <dbReference type="ChEBI" id="CHEBI:29033"/>
    </cofactor>
</comment>
<gene>
    <name evidence="8" type="ORF">CB5_LOCUS9537</name>
</gene>
<evidence type="ECO:0000256" key="4">
    <source>
        <dbReference type="ARBA" id="ARBA00022723"/>
    </source>
</evidence>
<dbReference type="InterPro" id="IPR012864">
    <property type="entry name" value="PCO/ADO"/>
</dbReference>
<sequence>MSKIQRLYNACSSIFSAERGGLIPTLRQIRWLQDLLDAMEPADVGIDGSSDHENKSQDGLIFGQAIAQITYIHIHECDHFSVRFNIGVFCFPAGAKIPLHDHPQMVVLSKVLYGSVRVKSYDWVTTPKSKPNMSGLAKVVAENQLLQAPCKASVLFPRSGGNIHSFTAVTPCAILDVLAPPYSEELGRPSTYFSDIPSLLSQVIIGFFTYILVGSLKESGFAILEKIEMPDDLNVAGAPYVGPELSVDIDFC</sequence>
<proteinExistence type="inferred from homology"/>
<keyword evidence="6" id="KW-0408">Iron</keyword>
<evidence type="ECO:0000256" key="7">
    <source>
        <dbReference type="ARBA" id="ARBA00024284"/>
    </source>
</evidence>
<dbReference type="SUPFAM" id="SSF51182">
    <property type="entry name" value="RmlC-like cupins"/>
    <property type="match status" value="1"/>
</dbReference>
<evidence type="ECO:0000313" key="8">
    <source>
        <dbReference type="EMBL" id="CAD1826326.1"/>
    </source>
</evidence>
<reference evidence="8" key="1">
    <citation type="submission" date="2020-07" db="EMBL/GenBank/DDBJ databases">
        <authorList>
            <person name="Lin J."/>
        </authorList>
    </citation>
    <scope>NUCLEOTIDE SEQUENCE</scope>
</reference>
<dbReference type="GO" id="GO:0070483">
    <property type="term" value="P:detection of hypoxia"/>
    <property type="evidence" value="ECO:0007669"/>
    <property type="project" value="UniProtKB-ARBA"/>
</dbReference>
<comment type="similarity">
    <text evidence="2">Belongs to the cysteine dioxygenase family.</text>
</comment>
<organism evidence="8">
    <name type="scientific">Ananas comosus var. bracteatus</name>
    <name type="common">red pineapple</name>
    <dbReference type="NCBI Taxonomy" id="296719"/>
    <lineage>
        <taxon>Eukaryota</taxon>
        <taxon>Viridiplantae</taxon>
        <taxon>Streptophyta</taxon>
        <taxon>Embryophyta</taxon>
        <taxon>Tracheophyta</taxon>
        <taxon>Spermatophyta</taxon>
        <taxon>Magnoliopsida</taxon>
        <taxon>Liliopsida</taxon>
        <taxon>Poales</taxon>
        <taxon>Bromeliaceae</taxon>
        <taxon>Bromelioideae</taxon>
        <taxon>Ananas</taxon>
    </lineage>
</organism>
<keyword evidence="5" id="KW-0560">Oxidoreductase</keyword>
<keyword evidence="4" id="KW-0479">Metal-binding</keyword>
<dbReference type="InterPro" id="IPR011051">
    <property type="entry name" value="RmlC_Cupin_sf"/>
</dbReference>
<dbReference type="GO" id="GO:0017172">
    <property type="term" value="F:cysteine dioxygenase activity"/>
    <property type="evidence" value="ECO:0007669"/>
    <property type="project" value="UniProtKB-EC"/>
</dbReference>
<dbReference type="Pfam" id="PF07847">
    <property type="entry name" value="PCO_ADO"/>
    <property type="match status" value="1"/>
</dbReference>
<protein>
    <recommendedName>
        <fullName evidence="3">cysteine dioxygenase</fullName>
        <ecNumber evidence="3">1.13.11.20</ecNumber>
    </recommendedName>
</protein>
<dbReference type="PANTHER" id="PTHR22966:SF52">
    <property type="entry name" value="CYSTEINE DIOXYGENASE"/>
    <property type="match status" value="1"/>
</dbReference>
<evidence type="ECO:0000256" key="5">
    <source>
        <dbReference type="ARBA" id="ARBA00023002"/>
    </source>
</evidence>
<dbReference type="Gene3D" id="2.60.120.10">
    <property type="entry name" value="Jelly Rolls"/>
    <property type="match status" value="1"/>
</dbReference>
<dbReference type="EC" id="1.13.11.20" evidence="3"/>
<dbReference type="CDD" id="cd20289">
    <property type="entry name" value="cupin_ADO"/>
    <property type="match status" value="1"/>
</dbReference>